<dbReference type="AlphaFoldDB" id="A0A2G9GUH0"/>
<dbReference type="Proteomes" id="UP000231279">
    <property type="component" value="Unassembled WGS sequence"/>
</dbReference>
<proteinExistence type="predicted"/>
<name>A0A2G9GUH0_9LAMI</name>
<sequence length="168" mass="18541">MGSIGFDTEDESQPSTTECKKYKLQEKLLNDCGAVNFALVPRKQRSATKKRGCKSIVSPLLIPKKRRHVSNGVEDGAKKSRLNMKQGRVITKDEKEVAETLHALANMFFDIANTNKPVLDSEPLEIKSSNVVEAGSSITAAKDLETLTLQEESRKTNTRETLEASCDS</sequence>
<accession>A0A2G9GUH0</accession>
<feature type="region of interest" description="Disordered" evidence="1">
    <location>
        <begin position="149"/>
        <end position="168"/>
    </location>
</feature>
<evidence type="ECO:0000256" key="1">
    <source>
        <dbReference type="SAM" id="MobiDB-lite"/>
    </source>
</evidence>
<dbReference type="PANTHER" id="PTHR34792:SF1">
    <property type="entry name" value="OS02G0121500 PROTEIN"/>
    <property type="match status" value="1"/>
</dbReference>
<evidence type="ECO:0000313" key="2">
    <source>
        <dbReference type="EMBL" id="PIN08934.1"/>
    </source>
</evidence>
<dbReference type="PANTHER" id="PTHR34792">
    <property type="entry name" value="OS02G0121500 PROTEIN"/>
    <property type="match status" value="1"/>
</dbReference>
<comment type="caution">
    <text evidence="2">The sequence shown here is derived from an EMBL/GenBank/DDBJ whole genome shotgun (WGS) entry which is preliminary data.</text>
</comment>
<keyword evidence="3" id="KW-1185">Reference proteome</keyword>
<evidence type="ECO:0000313" key="3">
    <source>
        <dbReference type="Proteomes" id="UP000231279"/>
    </source>
</evidence>
<organism evidence="2 3">
    <name type="scientific">Handroanthus impetiginosus</name>
    <dbReference type="NCBI Taxonomy" id="429701"/>
    <lineage>
        <taxon>Eukaryota</taxon>
        <taxon>Viridiplantae</taxon>
        <taxon>Streptophyta</taxon>
        <taxon>Embryophyta</taxon>
        <taxon>Tracheophyta</taxon>
        <taxon>Spermatophyta</taxon>
        <taxon>Magnoliopsida</taxon>
        <taxon>eudicotyledons</taxon>
        <taxon>Gunneridae</taxon>
        <taxon>Pentapetalae</taxon>
        <taxon>asterids</taxon>
        <taxon>lamiids</taxon>
        <taxon>Lamiales</taxon>
        <taxon>Bignoniaceae</taxon>
        <taxon>Crescentiina</taxon>
        <taxon>Tabebuia alliance</taxon>
        <taxon>Handroanthus</taxon>
    </lineage>
</organism>
<gene>
    <name evidence="2" type="ORF">CDL12_18481</name>
</gene>
<dbReference type="InterPro" id="IPR040305">
    <property type="entry name" value="At1g75730-like"/>
</dbReference>
<feature type="compositionally biased region" description="Basic and acidic residues" evidence="1">
    <location>
        <begin position="151"/>
        <end position="162"/>
    </location>
</feature>
<dbReference type="OrthoDB" id="778649at2759"/>
<dbReference type="EMBL" id="NKXS01003664">
    <property type="protein sequence ID" value="PIN08934.1"/>
    <property type="molecule type" value="Genomic_DNA"/>
</dbReference>
<protein>
    <submittedName>
        <fullName evidence="2">Uncharacterized protein</fullName>
    </submittedName>
</protein>
<reference evidence="3" key="1">
    <citation type="journal article" date="2018" name="Gigascience">
        <title>Genome assembly of the Pink Ipe (Handroanthus impetiginosus, Bignoniaceae), a highly valued, ecologically keystone Neotropical timber forest tree.</title>
        <authorList>
            <person name="Silva-Junior O.B."/>
            <person name="Grattapaglia D."/>
            <person name="Novaes E."/>
            <person name="Collevatti R.G."/>
        </authorList>
    </citation>
    <scope>NUCLEOTIDE SEQUENCE [LARGE SCALE GENOMIC DNA]</scope>
    <source>
        <strain evidence="3">cv. UFG-1</strain>
    </source>
</reference>